<name>A0A0R2F506_9LACO</name>
<evidence type="ECO:0000313" key="1">
    <source>
        <dbReference type="EMBL" id="KRN23347.1"/>
    </source>
</evidence>
<protein>
    <submittedName>
        <fullName evidence="1">Uncharacterized protein</fullName>
    </submittedName>
</protein>
<reference evidence="1 2" key="1">
    <citation type="journal article" date="2015" name="Genome Announc.">
        <title>Expanding the biotechnology potential of lactobacilli through comparative genomics of 213 strains and associated genera.</title>
        <authorList>
            <person name="Sun Z."/>
            <person name="Harris H.M."/>
            <person name="McCann A."/>
            <person name="Guo C."/>
            <person name="Argimon S."/>
            <person name="Zhang W."/>
            <person name="Yang X."/>
            <person name="Jeffery I.B."/>
            <person name="Cooney J.C."/>
            <person name="Kagawa T.F."/>
            <person name="Liu W."/>
            <person name="Song Y."/>
            <person name="Salvetti E."/>
            <person name="Wrobel A."/>
            <person name="Rasinkangas P."/>
            <person name="Parkhill J."/>
            <person name="Rea M.C."/>
            <person name="O'Sullivan O."/>
            <person name="Ritari J."/>
            <person name="Douillard F.P."/>
            <person name="Paul Ross R."/>
            <person name="Yang R."/>
            <person name="Briner A.E."/>
            <person name="Felis G.E."/>
            <person name="de Vos W.M."/>
            <person name="Barrangou R."/>
            <person name="Klaenhammer T.R."/>
            <person name="Caufield P.W."/>
            <person name="Cui Y."/>
            <person name="Zhang H."/>
            <person name="O'Toole P.W."/>
        </authorList>
    </citation>
    <scope>NUCLEOTIDE SEQUENCE [LARGE SCALE GENOMIC DNA]</scope>
    <source>
        <strain evidence="1 2">DSM 22697</strain>
    </source>
</reference>
<dbReference type="Proteomes" id="UP000050865">
    <property type="component" value="Unassembled WGS sequence"/>
</dbReference>
<gene>
    <name evidence="1" type="ORF">FC75_GL001547</name>
</gene>
<dbReference type="PATRIC" id="fig|1423730.4.peg.1622"/>
<dbReference type="AlphaFoldDB" id="A0A0R2F506"/>
<accession>A0A0R2F506</accession>
<dbReference type="EMBL" id="AYZJ01000028">
    <property type="protein sequence ID" value="KRN23347.1"/>
    <property type="molecule type" value="Genomic_DNA"/>
</dbReference>
<comment type="caution">
    <text evidence="1">The sequence shown here is derived from an EMBL/GenBank/DDBJ whole genome shotgun (WGS) entry which is preliminary data.</text>
</comment>
<evidence type="ECO:0000313" key="2">
    <source>
        <dbReference type="Proteomes" id="UP000050865"/>
    </source>
</evidence>
<proteinExistence type="predicted"/>
<sequence>MIMPDIKKRPLPVFDAEGRPLRLKPRITYKLRVKNGYILALTSNQHQTRLPNLVNLHEDNPHTK</sequence>
<keyword evidence="2" id="KW-1185">Reference proteome</keyword>
<organism evidence="1 2">
    <name type="scientific">Lacticaseibacillus camelliae DSM 22697 = JCM 13995</name>
    <dbReference type="NCBI Taxonomy" id="1423730"/>
    <lineage>
        <taxon>Bacteria</taxon>
        <taxon>Bacillati</taxon>
        <taxon>Bacillota</taxon>
        <taxon>Bacilli</taxon>
        <taxon>Lactobacillales</taxon>
        <taxon>Lactobacillaceae</taxon>
        <taxon>Lacticaseibacillus</taxon>
    </lineage>
</organism>